<evidence type="ECO:0000313" key="2">
    <source>
        <dbReference type="EMBL" id="GGG79561.1"/>
    </source>
</evidence>
<keyword evidence="3" id="KW-1185">Reference proteome</keyword>
<dbReference type="Proteomes" id="UP000600247">
    <property type="component" value="Unassembled WGS sequence"/>
</dbReference>
<evidence type="ECO:0000313" key="3">
    <source>
        <dbReference type="Proteomes" id="UP000600247"/>
    </source>
</evidence>
<organism evidence="2 3">
    <name type="scientific">Paenibacillus radicis</name>
    <name type="common">ex Gao et al. 2016</name>
    <dbReference type="NCBI Taxonomy" id="1737354"/>
    <lineage>
        <taxon>Bacteria</taxon>
        <taxon>Bacillati</taxon>
        <taxon>Bacillota</taxon>
        <taxon>Bacilli</taxon>
        <taxon>Bacillales</taxon>
        <taxon>Paenibacillaceae</taxon>
        <taxon>Paenibacillus</taxon>
    </lineage>
</organism>
<sequence>MTKPKLFIGSSREAIKYVNAIHRALNRVAEVTPWHAGAFKANDYAIEALERQLQTCDYAVFVLAADDLVMMRGKAFLAPRDNTVFEMGMFWGRLKRTRVFFLIPEQVSSEREGIAIDEFHLPSDLLGLTVLRYEERSDGNFDAAVNLACDEIADRIRAQGHFPDPAIRAAAYESELKRKQSLLHFFIAFNQNTFSEHEHHPYERLYEAIRNGYDASPLEGYRVTGAALWQADLDGMRQIAGNVGKGRFFPYHTNEGKKEGESPVLVVDAFLNSTMRFLRMGKLVAAGYLLCYPVGKDFVVTVHLAGARTVTDEELGILAERNSELMDTVNYLLGGDSQ</sequence>
<dbReference type="AlphaFoldDB" id="A0A917HHQ3"/>
<dbReference type="GO" id="GO:0050135">
    <property type="term" value="F:NADP+ nucleosidase activity"/>
    <property type="evidence" value="ECO:0007669"/>
    <property type="project" value="InterPro"/>
</dbReference>
<dbReference type="Pfam" id="PF10137">
    <property type="entry name" value="CAP12-PCTIR_TIR"/>
    <property type="match status" value="1"/>
</dbReference>
<protein>
    <recommendedName>
        <fullName evidence="1">CD-NTase-associated protein 12/Pycsar effector protein TIR domain-containing protein</fullName>
    </recommendedName>
</protein>
<feature type="domain" description="CD-NTase-associated protein 12/Pycsar effector protein TIR" evidence="1">
    <location>
        <begin position="5"/>
        <end position="134"/>
    </location>
</feature>
<dbReference type="InterPro" id="IPR019302">
    <property type="entry name" value="CAP12/PCTIR_TIR_dom"/>
</dbReference>
<proteinExistence type="predicted"/>
<dbReference type="EMBL" id="BMHY01000009">
    <property type="protein sequence ID" value="GGG79561.1"/>
    <property type="molecule type" value="Genomic_DNA"/>
</dbReference>
<reference evidence="2 3" key="1">
    <citation type="journal article" date="2014" name="Int. J. Syst. Evol. Microbiol.">
        <title>Complete genome sequence of Corynebacterium casei LMG S-19264T (=DSM 44701T), isolated from a smear-ripened cheese.</title>
        <authorList>
            <consortium name="US DOE Joint Genome Institute (JGI-PGF)"/>
            <person name="Walter F."/>
            <person name="Albersmeier A."/>
            <person name="Kalinowski J."/>
            <person name="Ruckert C."/>
        </authorList>
    </citation>
    <scope>NUCLEOTIDE SEQUENCE [LARGE SCALE GENOMIC DNA]</scope>
    <source>
        <strain evidence="2 3">CGMCC 1.15286</strain>
    </source>
</reference>
<dbReference type="RefSeq" id="WP_188891053.1">
    <property type="nucleotide sequence ID" value="NZ_BMHY01000009.1"/>
</dbReference>
<gene>
    <name evidence="2" type="ORF">GCM10010918_40810</name>
</gene>
<accession>A0A917HHQ3</accession>
<name>A0A917HHQ3_9BACL</name>
<evidence type="ECO:0000259" key="1">
    <source>
        <dbReference type="Pfam" id="PF10137"/>
    </source>
</evidence>
<comment type="caution">
    <text evidence="2">The sequence shown here is derived from an EMBL/GenBank/DDBJ whole genome shotgun (WGS) entry which is preliminary data.</text>
</comment>